<name>A0A6B2JII8_9RHOB</name>
<organism evidence="3 4">
    <name type="scientific">Pseudoroseicyclus tamaricis</name>
    <dbReference type="NCBI Taxonomy" id="2705421"/>
    <lineage>
        <taxon>Bacteria</taxon>
        <taxon>Pseudomonadati</taxon>
        <taxon>Pseudomonadota</taxon>
        <taxon>Alphaproteobacteria</taxon>
        <taxon>Rhodobacterales</taxon>
        <taxon>Paracoccaceae</taxon>
        <taxon>Pseudoroseicyclus</taxon>
    </lineage>
</organism>
<keyword evidence="1" id="KW-0472">Membrane</keyword>
<keyword evidence="1" id="KW-1133">Transmembrane helix</keyword>
<evidence type="ECO:0000256" key="1">
    <source>
        <dbReference type="SAM" id="Phobius"/>
    </source>
</evidence>
<dbReference type="PANTHER" id="PTHR35864:SF1">
    <property type="entry name" value="ZINC METALLOPROTEASE YWHC-RELATED"/>
    <property type="match status" value="1"/>
</dbReference>
<sequence>MRDISVWQMLLRAAAAFVLLTAHGAAFASLARILGDDGPKKDGRVTLNPVAQVPIWAILAAVLGRAGWVKPVDVDPAELRGGRAGLLVCVAGALAAMLALGVLAWALRPLVLGTFSPGLSAGLNSWLLTTSELAAWIALLGLLPIPPLPGGYLLLAVWPQGYHAIARRNQIVGVALVALFWLLQSSGVADVLRPLVRLLSPAVS</sequence>
<evidence type="ECO:0000256" key="2">
    <source>
        <dbReference type="SAM" id="SignalP"/>
    </source>
</evidence>
<evidence type="ECO:0000313" key="3">
    <source>
        <dbReference type="EMBL" id="NDV01191.1"/>
    </source>
</evidence>
<gene>
    <name evidence="3" type="ORF">GZA08_09455</name>
</gene>
<feature type="transmembrane region" description="Helical" evidence="1">
    <location>
        <begin position="133"/>
        <end position="158"/>
    </location>
</feature>
<dbReference type="RefSeq" id="WP_163892644.1">
    <property type="nucleotide sequence ID" value="NZ_JAAFYS010000002.1"/>
</dbReference>
<dbReference type="AlphaFoldDB" id="A0A6B2JII8"/>
<feature type="chain" id="PRO_5025491379" description="Peptidase M50B-like protein" evidence="2">
    <location>
        <begin position="29"/>
        <end position="204"/>
    </location>
</feature>
<dbReference type="EMBL" id="JAAGAB010000002">
    <property type="protein sequence ID" value="NDV01191.1"/>
    <property type="molecule type" value="Genomic_DNA"/>
</dbReference>
<proteinExistence type="predicted"/>
<keyword evidence="2" id="KW-0732">Signal</keyword>
<keyword evidence="1" id="KW-0812">Transmembrane</keyword>
<protein>
    <recommendedName>
        <fullName evidence="5">Peptidase M50B-like protein</fullName>
    </recommendedName>
</protein>
<dbReference type="InterPro" id="IPR052348">
    <property type="entry name" value="Metallopeptidase_M50B"/>
</dbReference>
<dbReference type="PANTHER" id="PTHR35864">
    <property type="entry name" value="ZINC METALLOPROTEASE MJ0611-RELATED"/>
    <property type="match status" value="1"/>
</dbReference>
<comment type="caution">
    <text evidence="3">The sequence shown here is derived from an EMBL/GenBank/DDBJ whole genome shotgun (WGS) entry which is preliminary data.</text>
</comment>
<feature type="signal peptide" evidence="2">
    <location>
        <begin position="1"/>
        <end position="28"/>
    </location>
</feature>
<accession>A0A6B2JII8</accession>
<reference evidence="3 4" key="1">
    <citation type="submission" date="2020-02" db="EMBL/GenBank/DDBJ databases">
        <title>Pseudoroseicyclus tamarix, sp. nov., isolated from offshore sediment of a Tamarix chinensis forest.</title>
        <authorList>
            <person name="Gai Y."/>
        </authorList>
    </citation>
    <scope>NUCLEOTIDE SEQUENCE [LARGE SCALE GENOMIC DNA]</scope>
    <source>
        <strain evidence="3 4">CLL3-39</strain>
    </source>
</reference>
<feature type="transmembrane region" description="Helical" evidence="1">
    <location>
        <begin position="55"/>
        <end position="72"/>
    </location>
</feature>
<evidence type="ECO:0000313" key="4">
    <source>
        <dbReference type="Proteomes" id="UP000474757"/>
    </source>
</evidence>
<feature type="transmembrane region" description="Helical" evidence="1">
    <location>
        <begin position="84"/>
        <end position="107"/>
    </location>
</feature>
<feature type="transmembrane region" description="Helical" evidence="1">
    <location>
        <begin position="170"/>
        <end position="189"/>
    </location>
</feature>
<evidence type="ECO:0008006" key="5">
    <source>
        <dbReference type="Google" id="ProtNLM"/>
    </source>
</evidence>
<dbReference type="Proteomes" id="UP000474757">
    <property type="component" value="Unassembled WGS sequence"/>
</dbReference>
<keyword evidence="4" id="KW-1185">Reference proteome</keyword>